<evidence type="ECO:0000313" key="3">
    <source>
        <dbReference type="Proteomes" id="UP000235371"/>
    </source>
</evidence>
<gene>
    <name evidence="2" type="ORF">K444DRAFT_85577</name>
</gene>
<keyword evidence="3" id="KW-1185">Reference proteome</keyword>
<dbReference type="InParanoid" id="A0A2J6SZ50"/>
<reference evidence="2 3" key="1">
    <citation type="submission" date="2016-04" db="EMBL/GenBank/DDBJ databases">
        <title>A degradative enzymes factory behind the ericoid mycorrhizal symbiosis.</title>
        <authorList>
            <consortium name="DOE Joint Genome Institute"/>
            <person name="Martino E."/>
            <person name="Morin E."/>
            <person name="Grelet G."/>
            <person name="Kuo A."/>
            <person name="Kohler A."/>
            <person name="Daghino S."/>
            <person name="Barry K."/>
            <person name="Choi C."/>
            <person name="Cichocki N."/>
            <person name="Clum A."/>
            <person name="Copeland A."/>
            <person name="Hainaut M."/>
            <person name="Haridas S."/>
            <person name="Labutti K."/>
            <person name="Lindquist E."/>
            <person name="Lipzen A."/>
            <person name="Khouja H.-R."/>
            <person name="Murat C."/>
            <person name="Ohm R."/>
            <person name="Olson A."/>
            <person name="Spatafora J."/>
            <person name="Veneault-Fourrey C."/>
            <person name="Henrissat B."/>
            <person name="Grigoriev I."/>
            <person name="Martin F."/>
            <person name="Perotto S."/>
        </authorList>
    </citation>
    <scope>NUCLEOTIDE SEQUENCE [LARGE SCALE GENOMIC DNA]</scope>
    <source>
        <strain evidence="2 3">E</strain>
    </source>
</reference>
<dbReference type="EMBL" id="KZ613854">
    <property type="protein sequence ID" value="PMD55963.1"/>
    <property type="molecule type" value="Genomic_DNA"/>
</dbReference>
<name>A0A2J6SZ50_9HELO</name>
<accession>A0A2J6SZ50</accession>
<feature type="compositionally biased region" description="Acidic residues" evidence="1">
    <location>
        <begin position="414"/>
        <end position="425"/>
    </location>
</feature>
<dbReference type="PANTHER" id="PTHR36847:SF1">
    <property type="entry name" value="AMIDOLIGASE ENZYME"/>
    <property type="match status" value="1"/>
</dbReference>
<protein>
    <submittedName>
        <fullName evidence="2">Uncharacterized protein</fullName>
    </submittedName>
</protein>
<dbReference type="AlphaFoldDB" id="A0A2J6SZ50"/>
<feature type="region of interest" description="Disordered" evidence="1">
    <location>
        <begin position="205"/>
        <end position="229"/>
    </location>
</feature>
<dbReference type="GeneID" id="36596835"/>
<dbReference type="Proteomes" id="UP000235371">
    <property type="component" value="Unassembled WGS sequence"/>
</dbReference>
<evidence type="ECO:0000256" key="1">
    <source>
        <dbReference type="SAM" id="MobiDB-lite"/>
    </source>
</evidence>
<dbReference type="PANTHER" id="PTHR36847">
    <property type="entry name" value="AMIDOLIGASE ENZYME"/>
    <property type="match status" value="1"/>
</dbReference>
<sequence length="425" mass="48060">MELIAQASSNCEPGGHVHKFSAYNFQGFYNRERGLAKLKPTIEFRQHQGTMSPNAVVNWIEIVVGIVDYIRNIDYASLTDLLQMVEHESWEKLGDGKDIEREARLGPILAESKFTIIDLLLEMGLYGPAKYYRDRWRKLAKKPPFPISPKPDIEWEFHSTVDPESDEYKRLHRLQENWEADRIASEAQPPGGWKFDPDHPSWPRHHYIEPQSNHPSDHSDAGSNSNMGCCRGAKGEIEKGEAGDNVLAWILDQYSVPPPAHTSAPARQLSAVLEETEEELDAEYARLDFGNTFSAFRAQDGRGIENEEANYPRTFRTLTLSSEEAEEDLDAEEVEIDRQLAAFEPQAGASVGQEDRLWRERVRDGFEGEVIAYNGDGEIPEGSMNPFDDTLPRIRGGWAAPSPEVSPKTKPLVEEYDSDGEMLFP</sequence>
<dbReference type="RefSeq" id="XP_024732867.1">
    <property type="nucleotide sequence ID" value="XM_024888759.1"/>
</dbReference>
<organism evidence="2 3">
    <name type="scientific">Hyaloscypha bicolor E</name>
    <dbReference type="NCBI Taxonomy" id="1095630"/>
    <lineage>
        <taxon>Eukaryota</taxon>
        <taxon>Fungi</taxon>
        <taxon>Dikarya</taxon>
        <taxon>Ascomycota</taxon>
        <taxon>Pezizomycotina</taxon>
        <taxon>Leotiomycetes</taxon>
        <taxon>Helotiales</taxon>
        <taxon>Hyaloscyphaceae</taxon>
        <taxon>Hyaloscypha</taxon>
        <taxon>Hyaloscypha bicolor</taxon>
    </lineage>
</organism>
<evidence type="ECO:0000313" key="2">
    <source>
        <dbReference type="EMBL" id="PMD55963.1"/>
    </source>
</evidence>
<proteinExistence type="predicted"/>
<dbReference type="OrthoDB" id="412402at2759"/>
<feature type="region of interest" description="Disordered" evidence="1">
    <location>
        <begin position="374"/>
        <end position="425"/>
    </location>
</feature>